<evidence type="ECO:0000256" key="8">
    <source>
        <dbReference type="ARBA" id="ARBA00022989"/>
    </source>
</evidence>
<dbReference type="RefSeq" id="WP_338208869.1">
    <property type="nucleotide sequence ID" value="NZ_JAYMFF010000002.1"/>
</dbReference>
<reference evidence="11 12" key="1">
    <citation type="submission" date="2024-01" db="EMBL/GenBank/DDBJ databases">
        <title>novel species in genus Adlercreutzia.</title>
        <authorList>
            <person name="Liu X."/>
        </authorList>
    </citation>
    <scope>NUCLEOTIDE SEQUENCE [LARGE SCALE GENOMIC DNA]</scope>
    <source>
        <strain evidence="11 12">R7</strain>
    </source>
</reference>
<feature type="transmembrane region" description="Helical" evidence="9">
    <location>
        <begin position="153"/>
        <end position="175"/>
    </location>
</feature>
<name>A0ABU6IFK6_9ACTN</name>
<keyword evidence="5" id="KW-0808">Transferase</keyword>
<evidence type="ECO:0000256" key="4">
    <source>
        <dbReference type="ARBA" id="ARBA00022553"/>
    </source>
</evidence>
<dbReference type="CDD" id="cd00082">
    <property type="entry name" value="HisKA"/>
    <property type="match status" value="1"/>
</dbReference>
<dbReference type="PANTHER" id="PTHR45436">
    <property type="entry name" value="SENSOR HISTIDINE KINASE YKOH"/>
    <property type="match status" value="1"/>
</dbReference>
<dbReference type="InterPro" id="IPR036890">
    <property type="entry name" value="HATPase_C_sf"/>
</dbReference>
<dbReference type="Pfam" id="PF00512">
    <property type="entry name" value="HisKA"/>
    <property type="match status" value="1"/>
</dbReference>
<gene>
    <name evidence="11" type="ORF">VIN30_02000</name>
</gene>
<evidence type="ECO:0000313" key="12">
    <source>
        <dbReference type="Proteomes" id="UP001349994"/>
    </source>
</evidence>
<dbReference type="PROSITE" id="PS50109">
    <property type="entry name" value="HIS_KIN"/>
    <property type="match status" value="1"/>
</dbReference>
<dbReference type="Pfam" id="PF02518">
    <property type="entry name" value="HATPase_c"/>
    <property type="match status" value="1"/>
</dbReference>
<dbReference type="InterPro" id="IPR003661">
    <property type="entry name" value="HisK_dim/P_dom"/>
</dbReference>
<feature type="transmembrane region" description="Helical" evidence="9">
    <location>
        <begin position="12"/>
        <end position="34"/>
    </location>
</feature>
<dbReference type="PANTHER" id="PTHR45436:SF5">
    <property type="entry name" value="SENSOR HISTIDINE KINASE TRCS"/>
    <property type="match status" value="1"/>
</dbReference>
<evidence type="ECO:0000313" key="11">
    <source>
        <dbReference type="EMBL" id="MEC4175218.1"/>
    </source>
</evidence>
<evidence type="ECO:0000256" key="7">
    <source>
        <dbReference type="ARBA" id="ARBA00022777"/>
    </source>
</evidence>
<evidence type="ECO:0000256" key="5">
    <source>
        <dbReference type="ARBA" id="ARBA00022679"/>
    </source>
</evidence>
<comment type="caution">
    <text evidence="11">The sequence shown here is derived from an EMBL/GenBank/DDBJ whole genome shotgun (WGS) entry which is preliminary data.</text>
</comment>
<evidence type="ECO:0000259" key="10">
    <source>
        <dbReference type="PROSITE" id="PS50109"/>
    </source>
</evidence>
<keyword evidence="4" id="KW-0597">Phosphoprotein</keyword>
<keyword evidence="6 9" id="KW-0812">Transmembrane</keyword>
<dbReference type="InterPro" id="IPR003594">
    <property type="entry name" value="HATPase_dom"/>
</dbReference>
<dbReference type="EC" id="2.7.13.3" evidence="3"/>
<organism evidence="11 12">
    <name type="scientific">Adlercreutzia wanghongyangiae</name>
    <dbReference type="NCBI Taxonomy" id="3111451"/>
    <lineage>
        <taxon>Bacteria</taxon>
        <taxon>Bacillati</taxon>
        <taxon>Actinomycetota</taxon>
        <taxon>Coriobacteriia</taxon>
        <taxon>Eggerthellales</taxon>
        <taxon>Eggerthellaceae</taxon>
        <taxon>Adlercreutzia</taxon>
    </lineage>
</organism>
<keyword evidence="7 11" id="KW-0418">Kinase</keyword>
<evidence type="ECO:0000256" key="9">
    <source>
        <dbReference type="SAM" id="Phobius"/>
    </source>
</evidence>
<feature type="domain" description="Histidine kinase" evidence="10">
    <location>
        <begin position="235"/>
        <end position="455"/>
    </location>
</feature>
<accession>A0ABU6IFK6</accession>
<evidence type="ECO:0000256" key="2">
    <source>
        <dbReference type="ARBA" id="ARBA00004236"/>
    </source>
</evidence>
<keyword evidence="12" id="KW-1185">Reference proteome</keyword>
<dbReference type="InterPro" id="IPR005467">
    <property type="entry name" value="His_kinase_dom"/>
</dbReference>
<dbReference type="Gene3D" id="3.30.565.10">
    <property type="entry name" value="Histidine kinase-like ATPase, C-terminal domain"/>
    <property type="match status" value="1"/>
</dbReference>
<proteinExistence type="predicted"/>
<dbReference type="GO" id="GO:0016301">
    <property type="term" value="F:kinase activity"/>
    <property type="evidence" value="ECO:0007669"/>
    <property type="project" value="UniProtKB-KW"/>
</dbReference>
<evidence type="ECO:0000256" key="6">
    <source>
        <dbReference type="ARBA" id="ARBA00022692"/>
    </source>
</evidence>
<dbReference type="InterPro" id="IPR036097">
    <property type="entry name" value="HisK_dim/P_sf"/>
</dbReference>
<dbReference type="InterPro" id="IPR050428">
    <property type="entry name" value="TCS_sensor_his_kinase"/>
</dbReference>
<dbReference type="SUPFAM" id="SSF47384">
    <property type="entry name" value="Homodimeric domain of signal transducing histidine kinase"/>
    <property type="match status" value="1"/>
</dbReference>
<comment type="subcellular location">
    <subcellularLocation>
        <location evidence="2">Cell membrane</location>
    </subcellularLocation>
</comment>
<dbReference type="SMART" id="SM00387">
    <property type="entry name" value="HATPase_c"/>
    <property type="match status" value="1"/>
</dbReference>
<comment type="catalytic activity">
    <reaction evidence="1">
        <text>ATP + protein L-histidine = ADP + protein N-phospho-L-histidine.</text>
        <dbReference type="EC" id="2.7.13.3"/>
    </reaction>
</comment>
<dbReference type="EMBL" id="JAYMFF010000002">
    <property type="protein sequence ID" value="MEC4175218.1"/>
    <property type="molecule type" value="Genomic_DNA"/>
</dbReference>
<dbReference type="SUPFAM" id="SSF55874">
    <property type="entry name" value="ATPase domain of HSP90 chaperone/DNA topoisomerase II/histidine kinase"/>
    <property type="match status" value="1"/>
</dbReference>
<evidence type="ECO:0000256" key="3">
    <source>
        <dbReference type="ARBA" id="ARBA00012438"/>
    </source>
</evidence>
<keyword evidence="8 9" id="KW-1133">Transmembrane helix</keyword>
<sequence length="459" mass="49798">MRSLRSFIAKNLAAFTAFIVCLFAVNAILFALVFSDTVSNGFGDSSPSSMLDKAEAASDSSGMLPVMQERLSDQEIWAIYIAEGGDVAWSVGAPANVPDHYSLQDVATFSKGYIADYPVFTRSMGEGLLVLGYPPDSYAKIVGNYYPLQAVRMLPGFIAALVALDLLCLFAAFWYSKRRIASKVQPIADAVESLGRGSAVSLDASGELADLAESANRASDLLRRQEEARANWIAGVSHDIRTPLSLITVYADQIATDDRADEGVVKKAARIGAQSLRIGNLVNDLNLVSQLDCQNQPIRTESIRLSRIVRSSVAEAMNAMKDDAHTIDMEVEVEAEDAVIEGDERLLCRAFANILNNSIVHNPDGCTIRVAERRCGDWVRISFEDDGVGASENKIRELNDGQHYPNRMDGNELDPRHGLGLLIVSRAMEAHGASMEIASSKTGGFEVLLTFPCGTPSLR</sequence>
<dbReference type="SMART" id="SM00388">
    <property type="entry name" value="HisKA"/>
    <property type="match status" value="1"/>
</dbReference>
<dbReference type="Gene3D" id="1.10.287.130">
    <property type="match status" value="1"/>
</dbReference>
<dbReference type="Proteomes" id="UP001349994">
    <property type="component" value="Unassembled WGS sequence"/>
</dbReference>
<keyword evidence="9" id="KW-0472">Membrane</keyword>
<evidence type="ECO:0000256" key="1">
    <source>
        <dbReference type="ARBA" id="ARBA00000085"/>
    </source>
</evidence>
<protein>
    <recommendedName>
        <fullName evidence="3">histidine kinase</fullName>
        <ecNumber evidence="3">2.7.13.3</ecNumber>
    </recommendedName>
</protein>